<dbReference type="AlphaFoldDB" id="A0A494VL48"/>
<dbReference type="EMBL" id="CP032869">
    <property type="protein sequence ID" value="AYL94241.1"/>
    <property type="molecule type" value="Genomic_DNA"/>
</dbReference>
<protein>
    <submittedName>
        <fullName evidence="2">Uncharacterized protein</fullName>
    </submittedName>
</protein>
<sequence>MRNKGDVNLIRDGIIKEWISTQTYQLPIVGIKVMASDIQVFGPLILMVASTWLYYEVRREHFTVGRLLGDVYYTQKNLGETTDPKIIIFCQEVYHNLIGYTVFNVVPYDTQISHLGNPLVSMQGINSLTWAHRTRRMVIKVLVMTPLISLGFILLTRILTFTIIESTVTGKVHQISTISGMRLFLLVLSSVLMLISLYVCFINVQKIYKLDNATRKLLDDFQLWAFQGINPAD</sequence>
<evidence type="ECO:0000313" key="2">
    <source>
        <dbReference type="EMBL" id="AYL94241.1"/>
    </source>
</evidence>
<organism evidence="2 3">
    <name type="scientific">Mucilaginibacter celer</name>
    <dbReference type="NCBI Taxonomy" id="2305508"/>
    <lineage>
        <taxon>Bacteria</taxon>
        <taxon>Pseudomonadati</taxon>
        <taxon>Bacteroidota</taxon>
        <taxon>Sphingobacteriia</taxon>
        <taxon>Sphingobacteriales</taxon>
        <taxon>Sphingobacteriaceae</taxon>
        <taxon>Mucilaginibacter</taxon>
    </lineage>
</organism>
<feature type="transmembrane region" description="Helical" evidence="1">
    <location>
        <begin position="141"/>
        <end position="164"/>
    </location>
</feature>
<keyword evidence="1" id="KW-1133">Transmembrane helix</keyword>
<keyword evidence="1" id="KW-0472">Membrane</keyword>
<accession>A0A494VL48</accession>
<keyword evidence="1" id="KW-0812">Transmembrane</keyword>
<feature type="transmembrane region" description="Helical" evidence="1">
    <location>
        <begin position="184"/>
        <end position="204"/>
    </location>
</feature>
<reference evidence="2 3" key="1">
    <citation type="submission" date="2018-10" db="EMBL/GenBank/DDBJ databases">
        <title>Genome sequencing of Mucilaginibacter sp. HYN0043.</title>
        <authorList>
            <person name="Kim M."/>
            <person name="Yi H."/>
        </authorList>
    </citation>
    <scope>NUCLEOTIDE SEQUENCE [LARGE SCALE GENOMIC DNA]</scope>
    <source>
        <strain evidence="2 3">HYN0043</strain>
    </source>
</reference>
<keyword evidence="3" id="KW-1185">Reference proteome</keyword>
<evidence type="ECO:0000313" key="3">
    <source>
        <dbReference type="Proteomes" id="UP000270046"/>
    </source>
</evidence>
<name>A0A494VL48_9SPHI</name>
<evidence type="ECO:0000256" key="1">
    <source>
        <dbReference type="SAM" id="Phobius"/>
    </source>
</evidence>
<dbReference type="KEGG" id="muh:HYN43_002555"/>
<gene>
    <name evidence="2" type="ORF">HYN43_002555</name>
</gene>
<dbReference type="Proteomes" id="UP000270046">
    <property type="component" value="Chromosome"/>
</dbReference>
<proteinExistence type="predicted"/>